<evidence type="ECO:0000313" key="9">
    <source>
        <dbReference type="Proteomes" id="UP000228380"/>
    </source>
</evidence>
<dbReference type="SUPFAM" id="SSF55874">
    <property type="entry name" value="ATPase domain of HSP90 chaperone/DNA topoisomerase II/histidine kinase"/>
    <property type="match status" value="1"/>
</dbReference>
<keyword evidence="5" id="KW-0539">Nucleus</keyword>
<keyword evidence="6" id="KW-0175">Coiled coil</keyword>
<dbReference type="SMART" id="SM01340">
    <property type="entry name" value="DNA_mis_repair"/>
    <property type="match status" value="1"/>
</dbReference>
<dbReference type="InterPro" id="IPR013507">
    <property type="entry name" value="DNA_mismatch_S5_2-like"/>
</dbReference>
<dbReference type="RefSeq" id="XP_008795249.2">
    <property type="nucleotide sequence ID" value="XM_008797027.3"/>
</dbReference>
<dbReference type="InterPro" id="IPR020568">
    <property type="entry name" value="Ribosomal_Su5_D2-typ_SF"/>
</dbReference>
<dbReference type="CDD" id="cd03483">
    <property type="entry name" value="MutL_Trans_MLH1"/>
    <property type="match status" value="1"/>
</dbReference>
<feature type="coiled-coil region" evidence="6">
    <location>
        <begin position="539"/>
        <end position="573"/>
    </location>
</feature>
<dbReference type="GO" id="GO:0140664">
    <property type="term" value="F:ATP-dependent DNA damage sensor activity"/>
    <property type="evidence" value="ECO:0007669"/>
    <property type="project" value="InterPro"/>
</dbReference>
<dbReference type="AlphaFoldDB" id="A0A8B7CAU3"/>
<evidence type="ECO:0000256" key="6">
    <source>
        <dbReference type="SAM" id="Coils"/>
    </source>
</evidence>
<evidence type="ECO:0000256" key="7">
    <source>
        <dbReference type="SAM" id="MobiDB-lite"/>
    </source>
</evidence>
<accession>A0A8B7CAU3</accession>
<dbReference type="NCBIfam" id="TIGR00585">
    <property type="entry name" value="mutl"/>
    <property type="match status" value="1"/>
</dbReference>
<keyword evidence="3" id="KW-0227">DNA damage</keyword>
<evidence type="ECO:0000256" key="2">
    <source>
        <dbReference type="ARBA" id="ARBA00006082"/>
    </source>
</evidence>
<dbReference type="GO" id="GO:0006298">
    <property type="term" value="P:mismatch repair"/>
    <property type="evidence" value="ECO:0007669"/>
    <property type="project" value="InterPro"/>
</dbReference>
<dbReference type="GeneID" id="103711055"/>
<comment type="subcellular location">
    <subcellularLocation>
        <location evidence="1">Nucleus</location>
    </subcellularLocation>
</comment>
<dbReference type="InterPro" id="IPR002099">
    <property type="entry name" value="MutL/Mlh/PMS"/>
</dbReference>
<dbReference type="GO" id="GO:0005524">
    <property type="term" value="F:ATP binding"/>
    <property type="evidence" value="ECO:0007669"/>
    <property type="project" value="InterPro"/>
</dbReference>
<dbReference type="Pfam" id="PF01119">
    <property type="entry name" value="DNA_mis_repair"/>
    <property type="match status" value="1"/>
</dbReference>
<organism evidence="9 10">
    <name type="scientific">Phoenix dactylifera</name>
    <name type="common">Date palm</name>
    <dbReference type="NCBI Taxonomy" id="42345"/>
    <lineage>
        <taxon>Eukaryota</taxon>
        <taxon>Viridiplantae</taxon>
        <taxon>Streptophyta</taxon>
        <taxon>Embryophyta</taxon>
        <taxon>Tracheophyta</taxon>
        <taxon>Spermatophyta</taxon>
        <taxon>Magnoliopsida</taxon>
        <taxon>Liliopsida</taxon>
        <taxon>Arecaceae</taxon>
        <taxon>Coryphoideae</taxon>
        <taxon>Phoeniceae</taxon>
        <taxon>Phoenix</taxon>
    </lineage>
</organism>
<dbReference type="SUPFAM" id="SSF54211">
    <property type="entry name" value="Ribosomal protein S5 domain 2-like"/>
    <property type="match status" value="1"/>
</dbReference>
<comment type="similarity">
    <text evidence="2">Belongs to the DNA mismatch repair MutL/HexB family.</text>
</comment>
<feature type="region of interest" description="Disordered" evidence="7">
    <location>
        <begin position="1"/>
        <end position="20"/>
    </location>
</feature>
<dbReference type="CDD" id="cd16926">
    <property type="entry name" value="HATPase_MutL-MLH-PMS-like"/>
    <property type="match status" value="1"/>
</dbReference>
<dbReference type="InterPro" id="IPR014721">
    <property type="entry name" value="Ribsml_uS5_D2-typ_fold_subgr"/>
</dbReference>
<gene>
    <name evidence="10" type="primary">LOC103711055</name>
</gene>
<evidence type="ECO:0000313" key="10">
    <source>
        <dbReference type="RefSeq" id="XP_008795249.2"/>
    </source>
</evidence>
<dbReference type="Gene3D" id="3.30.230.10">
    <property type="match status" value="1"/>
</dbReference>
<dbReference type="InterPro" id="IPR038973">
    <property type="entry name" value="MutL/Mlh/Pms-like"/>
</dbReference>
<reference evidence="9" key="1">
    <citation type="journal article" date="2019" name="Nat. Commun.">
        <title>Genome-wide association mapping of date palm fruit traits.</title>
        <authorList>
            <person name="Hazzouri K.M."/>
            <person name="Gros-Balthazard M."/>
            <person name="Flowers J.M."/>
            <person name="Copetti D."/>
            <person name="Lemansour A."/>
            <person name="Lebrun M."/>
            <person name="Masmoudi K."/>
            <person name="Ferrand S."/>
            <person name="Dhar M.I."/>
            <person name="Fresquez Z.A."/>
            <person name="Rosas U."/>
            <person name="Zhang J."/>
            <person name="Talag J."/>
            <person name="Lee S."/>
            <person name="Kudrna D."/>
            <person name="Powell R.F."/>
            <person name="Leitch I.J."/>
            <person name="Krueger R.R."/>
            <person name="Wing R.A."/>
            <person name="Amiri K.M.A."/>
            <person name="Purugganan M.D."/>
        </authorList>
    </citation>
    <scope>NUCLEOTIDE SEQUENCE [LARGE SCALE GENOMIC DNA]</scope>
    <source>
        <strain evidence="9">cv. Khalas</strain>
    </source>
</reference>
<proteinExistence type="inferred from homology"/>
<keyword evidence="4" id="KW-0234">DNA repair</keyword>
<feature type="compositionally biased region" description="Polar residues" evidence="7">
    <location>
        <begin position="386"/>
        <end position="395"/>
    </location>
</feature>
<protein>
    <submittedName>
        <fullName evidence="10">DNA mismatch repair protein MLH1 isoform X1</fullName>
    </submittedName>
</protein>
<name>A0A8B7CAU3_PHODC</name>
<evidence type="ECO:0000256" key="1">
    <source>
        <dbReference type="ARBA" id="ARBA00004123"/>
    </source>
</evidence>
<dbReference type="InterPro" id="IPR032189">
    <property type="entry name" value="Mlh1_C"/>
</dbReference>
<dbReference type="PANTHER" id="PTHR10073:SF12">
    <property type="entry name" value="DNA MISMATCH REPAIR PROTEIN MLH1"/>
    <property type="match status" value="1"/>
</dbReference>
<evidence type="ECO:0000256" key="5">
    <source>
        <dbReference type="ARBA" id="ARBA00023242"/>
    </source>
</evidence>
<feature type="region of interest" description="Disordered" evidence="7">
    <location>
        <begin position="371"/>
        <end position="402"/>
    </location>
</feature>
<dbReference type="Pfam" id="PF16413">
    <property type="entry name" value="Mlh1_C"/>
    <property type="match status" value="1"/>
</dbReference>
<keyword evidence="9" id="KW-1185">Reference proteome</keyword>
<dbReference type="GO" id="GO:0032389">
    <property type="term" value="C:MutLalpha complex"/>
    <property type="evidence" value="ECO:0007669"/>
    <property type="project" value="TreeGrafter"/>
</dbReference>
<dbReference type="Pfam" id="PF13589">
    <property type="entry name" value="HATPase_c_3"/>
    <property type="match status" value="1"/>
</dbReference>
<dbReference type="OrthoDB" id="602941at2759"/>
<feature type="domain" description="DNA mismatch repair protein S5" evidence="8">
    <location>
        <begin position="230"/>
        <end position="352"/>
    </location>
</feature>
<evidence type="ECO:0000256" key="3">
    <source>
        <dbReference type="ARBA" id="ARBA00022763"/>
    </source>
</evidence>
<dbReference type="Gene3D" id="3.30.565.10">
    <property type="entry name" value="Histidine kinase-like ATPase, C-terminal domain"/>
    <property type="match status" value="1"/>
</dbReference>
<evidence type="ECO:0000259" key="8">
    <source>
        <dbReference type="SMART" id="SM01340"/>
    </source>
</evidence>
<dbReference type="KEGG" id="pda:103711055"/>
<dbReference type="GO" id="GO:0030983">
    <property type="term" value="F:mismatched DNA binding"/>
    <property type="evidence" value="ECO:0007669"/>
    <property type="project" value="InterPro"/>
</dbReference>
<dbReference type="GO" id="GO:0016887">
    <property type="term" value="F:ATP hydrolysis activity"/>
    <property type="evidence" value="ECO:0007669"/>
    <property type="project" value="InterPro"/>
</dbReference>
<dbReference type="FunFam" id="3.30.230.10:FF:000014">
    <property type="entry name" value="DNA mismatch repair protein Mlh1"/>
    <property type="match status" value="1"/>
</dbReference>
<dbReference type="InterPro" id="IPR014762">
    <property type="entry name" value="DNA_mismatch_repair_CS"/>
</dbReference>
<reference evidence="10" key="2">
    <citation type="submission" date="2025-08" db="UniProtKB">
        <authorList>
            <consortium name="RefSeq"/>
        </authorList>
    </citation>
    <scope>IDENTIFICATION</scope>
    <source>
        <tissue evidence="10">Young leaves</tissue>
    </source>
</reference>
<evidence type="ECO:0000256" key="4">
    <source>
        <dbReference type="ARBA" id="ARBA00023204"/>
    </source>
</evidence>
<dbReference type="PROSITE" id="PS00058">
    <property type="entry name" value="DNA_MISMATCH_REPAIR_1"/>
    <property type="match status" value="1"/>
</dbReference>
<dbReference type="Proteomes" id="UP000228380">
    <property type="component" value="Chromosome 10"/>
</dbReference>
<dbReference type="PANTHER" id="PTHR10073">
    <property type="entry name" value="DNA MISMATCH REPAIR PROTEIN MLH, PMS, MUTL"/>
    <property type="match status" value="1"/>
</dbReference>
<sequence length="741" mass="83193">MEIDEPEQATDSTEARVEPPRIRRLDESVVNRIAAGEVIQRPASAVKELVENSLDAGATSISVVVKDGGLKLIQVSDNGHGIRYEDLPILCERHTTSKLSTYEDLQTIKSMGFRGEALASMTYVGHVTVTTITEGQLHGYRVSYRDGVMEHEPRPCAAVRGTQIMVENLFYNMIARRKTLQSSSDDYPKIIDLISRFAVHNISVSFSCRKHGANRADVHTVASCSRLDAIRTVYGVSVARDLMEITTSDDNPARSIFKMDGFISNANYVAKKTTMILFINDRLVECTALKRAIEVVYSATLPKASKPFIYMLISLPSEHVDVNMHPTKREVSLLNQESLIETIQTAVESKLMNSNTSRTFQTQAVNSSVYTSQTSHISGKKDPENSAFSSGTSRTKSQKVPVHKMVRTDARDPFGRLHAYWQDGPASQHEKKSDLASVRNAVRLRRNPKESADLTSIHELLGDIDSNVHSGLLDIVKNCTYVGLADEVFALLQHNTHLYLMNVVSVSKELMYQQAIRRFSHFNAIQLSEPAPLQELLMMALKEEDLESVDDDNDDLKQKIAEVNIELLKQKAEMLDELFCIHIDQEGNLTRLPVILDQHTPDMDYVPEFLLSLGNDVDWENEKECFQTISAVLGNFYAIHPPVLPNPFGSGIQFYKKRREASPTKDLGNESANPEDVGEDDVDHELLAEAETAWAQREWTIQHVLFPSMRLFLKPSKSMATNGTFVQVASLEKLYRIFERC</sequence>
<dbReference type="InterPro" id="IPR036890">
    <property type="entry name" value="HATPase_C_sf"/>
</dbReference>
<dbReference type="FunFam" id="3.30.565.10:FF:000043">
    <property type="entry name" value="DNA mismatch repair protein MLH1"/>
    <property type="match status" value="1"/>
</dbReference>